<name>A0A8B6C4F8_MYTGA</name>
<comment type="caution">
    <text evidence="1">The sequence shown here is derived from an EMBL/GenBank/DDBJ whole genome shotgun (WGS) entry which is preliminary data.</text>
</comment>
<dbReference type="EMBL" id="UYJE01001173">
    <property type="protein sequence ID" value="VDH99719.1"/>
    <property type="molecule type" value="Genomic_DNA"/>
</dbReference>
<evidence type="ECO:0000313" key="1">
    <source>
        <dbReference type="EMBL" id="VDH99719.1"/>
    </source>
</evidence>
<dbReference type="AlphaFoldDB" id="A0A8B6C4F8"/>
<gene>
    <name evidence="1" type="ORF">MGAL_10B039667</name>
</gene>
<protein>
    <submittedName>
        <fullName evidence="1">Uncharacterized protein</fullName>
    </submittedName>
</protein>
<accession>A0A8B6C4F8</accession>
<evidence type="ECO:0000313" key="2">
    <source>
        <dbReference type="Proteomes" id="UP000596742"/>
    </source>
</evidence>
<keyword evidence="2" id="KW-1185">Reference proteome</keyword>
<reference evidence="1" key="1">
    <citation type="submission" date="2018-11" db="EMBL/GenBank/DDBJ databases">
        <authorList>
            <person name="Alioto T."/>
            <person name="Alioto T."/>
        </authorList>
    </citation>
    <scope>NUCLEOTIDE SEQUENCE</scope>
</reference>
<proteinExistence type="predicted"/>
<dbReference type="OrthoDB" id="10049726at2759"/>
<dbReference type="Proteomes" id="UP000596742">
    <property type="component" value="Unassembled WGS sequence"/>
</dbReference>
<sequence length="137" mass="15769">MLDRAQLGKQIQKYFEDNDLIREKAIYSEVNGTENVLDFPKLTLQQIRDITMGVYQLKQDPRYTESPLSDDSYMLQTCCDRSNLLRVKLTSRHSHIASTMWDLETPSTCKYADSNFNGKDVPLETDSDSDSDGFIDE</sequence>
<organism evidence="1 2">
    <name type="scientific">Mytilus galloprovincialis</name>
    <name type="common">Mediterranean mussel</name>
    <dbReference type="NCBI Taxonomy" id="29158"/>
    <lineage>
        <taxon>Eukaryota</taxon>
        <taxon>Metazoa</taxon>
        <taxon>Spiralia</taxon>
        <taxon>Lophotrochozoa</taxon>
        <taxon>Mollusca</taxon>
        <taxon>Bivalvia</taxon>
        <taxon>Autobranchia</taxon>
        <taxon>Pteriomorphia</taxon>
        <taxon>Mytilida</taxon>
        <taxon>Mytiloidea</taxon>
        <taxon>Mytilidae</taxon>
        <taxon>Mytilinae</taxon>
        <taxon>Mytilus</taxon>
    </lineage>
</organism>